<dbReference type="EMBL" id="JAZHXI010000010">
    <property type="protein sequence ID" value="KAL2067245.1"/>
    <property type="molecule type" value="Genomic_DNA"/>
</dbReference>
<organism evidence="1 2">
    <name type="scientific">Oculimacula yallundae</name>
    <dbReference type="NCBI Taxonomy" id="86028"/>
    <lineage>
        <taxon>Eukaryota</taxon>
        <taxon>Fungi</taxon>
        <taxon>Dikarya</taxon>
        <taxon>Ascomycota</taxon>
        <taxon>Pezizomycotina</taxon>
        <taxon>Leotiomycetes</taxon>
        <taxon>Helotiales</taxon>
        <taxon>Ploettnerulaceae</taxon>
        <taxon>Oculimacula</taxon>
    </lineage>
</organism>
<proteinExistence type="predicted"/>
<dbReference type="Proteomes" id="UP001595075">
    <property type="component" value="Unassembled WGS sequence"/>
</dbReference>
<accession>A0ABR4CBE2</accession>
<evidence type="ECO:0000313" key="1">
    <source>
        <dbReference type="EMBL" id="KAL2067245.1"/>
    </source>
</evidence>
<keyword evidence="2" id="KW-1185">Reference proteome</keyword>
<evidence type="ECO:0000313" key="2">
    <source>
        <dbReference type="Proteomes" id="UP001595075"/>
    </source>
</evidence>
<sequence length="147" mass="16383">MLIFVTPARLSTSTSAYRYALFSGSASKRQPKTPTVTAGPLLRTIYDAAQDPVDNGLLAGTSHFPIQCLSGIREWMPCYFCHCPVEQRTINKPSAMCMWNYRAGKRVILCLAFASCGDPVSSWLDLSIGACTFFIYPAYRRQLSYAY</sequence>
<gene>
    <name evidence="1" type="ORF">VTL71DRAFT_1669</name>
</gene>
<protein>
    <submittedName>
        <fullName evidence="1">Uncharacterized protein</fullName>
    </submittedName>
</protein>
<name>A0ABR4CBE2_9HELO</name>
<reference evidence="1 2" key="1">
    <citation type="journal article" date="2024" name="Commun. Biol.">
        <title>Comparative genomic analysis of thermophilic fungi reveals convergent evolutionary adaptations and gene losses.</title>
        <authorList>
            <person name="Steindorff A.S."/>
            <person name="Aguilar-Pontes M.V."/>
            <person name="Robinson A.J."/>
            <person name="Andreopoulos B."/>
            <person name="LaButti K."/>
            <person name="Kuo A."/>
            <person name="Mondo S."/>
            <person name="Riley R."/>
            <person name="Otillar R."/>
            <person name="Haridas S."/>
            <person name="Lipzen A."/>
            <person name="Grimwood J."/>
            <person name="Schmutz J."/>
            <person name="Clum A."/>
            <person name="Reid I.D."/>
            <person name="Moisan M.C."/>
            <person name="Butler G."/>
            <person name="Nguyen T.T.M."/>
            <person name="Dewar K."/>
            <person name="Conant G."/>
            <person name="Drula E."/>
            <person name="Henrissat B."/>
            <person name="Hansel C."/>
            <person name="Singer S."/>
            <person name="Hutchinson M.I."/>
            <person name="de Vries R.P."/>
            <person name="Natvig D.O."/>
            <person name="Powell A.J."/>
            <person name="Tsang A."/>
            <person name="Grigoriev I.V."/>
        </authorList>
    </citation>
    <scope>NUCLEOTIDE SEQUENCE [LARGE SCALE GENOMIC DNA]</scope>
    <source>
        <strain evidence="1 2">CBS 494.80</strain>
    </source>
</reference>
<comment type="caution">
    <text evidence="1">The sequence shown here is derived from an EMBL/GenBank/DDBJ whole genome shotgun (WGS) entry which is preliminary data.</text>
</comment>